<dbReference type="InterPro" id="IPR011600">
    <property type="entry name" value="Pept_C14_caspase"/>
</dbReference>
<proteinExistence type="predicted"/>
<evidence type="ECO:0000256" key="2">
    <source>
        <dbReference type="ARBA" id="ARBA00022737"/>
    </source>
</evidence>
<dbReference type="SUPFAM" id="SSF52129">
    <property type="entry name" value="Caspase-like"/>
    <property type="match status" value="1"/>
</dbReference>
<evidence type="ECO:0000256" key="3">
    <source>
        <dbReference type="PROSITE-ProRule" id="PRU00221"/>
    </source>
</evidence>
<dbReference type="GO" id="GO:0004197">
    <property type="term" value="F:cysteine-type endopeptidase activity"/>
    <property type="evidence" value="ECO:0007669"/>
    <property type="project" value="InterPro"/>
</dbReference>
<dbReference type="GO" id="GO:0006508">
    <property type="term" value="P:proteolysis"/>
    <property type="evidence" value="ECO:0007669"/>
    <property type="project" value="InterPro"/>
</dbReference>
<evidence type="ECO:0000259" key="4">
    <source>
        <dbReference type="Pfam" id="PF00656"/>
    </source>
</evidence>
<keyword evidence="2" id="KW-0677">Repeat</keyword>
<dbReference type="InterPro" id="IPR029030">
    <property type="entry name" value="Caspase-like_dom_sf"/>
</dbReference>
<dbReference type="SUPFAM" id="SSF50998">
    <property type="entry name" value="Quinoprotein alcohol dehydrogenase-like"/>
    <property type="match status" value="1"/>
</dbReference>
<name>W4LWT1_9BACT</name>
<evidence type="ECO:0000313" key="6">
    <source>
        <dbReference type="Proteomes" id="UP000019140"/>
    </source>
</evidence>
<feature type="repeat" description="WD" evidence="3">
    <location>
        <begin position="1"/>
        <end position="40"/>
    </location>
</feature>
<dbReference type="PROSITE" id="PS50294">
    <property type="entry name" value="WD_REPEATS_REGION"/>
    <property type="match status" value="1"/>
</dbReference>
<dbReference type="InterPro" id="IPR011047">
    <property type="entry name" value="Quinoprotein_ADH-like_sf"/>
</dbReference>
<dbReference type="PANTHER" id="PTHR19879:SF9">
    <property type="entry name" value="TRANSCRIPTION INITIATION FACTOR TFIID SUBUNIT 5"/>
    <property type="match status" value="1"/>
</dbReference>
<feature type="domain" description="Peptidase C14 caspase" evidence="4">
    <location>
        <begin position="677"/>
        <end position="903"/>
    </location>
</feature>
<dbReference type="Gene3D" id="2.130.10.10">
    <property type="entry name" value="YVTN repeat-like/Quinoprotein amine dehydrogenase"/>
    <property type="match status" value="3"/>
</dbReference>
<dbReference type="Pfam" id="PF00656">
    <property type="entry name" value="Peptidase_C14"/>
    <property type="match status" value="1"/>
</dbReference>
<comment type="caution">
    <text evidence="5">The sequence shown here is derived from an EMBL/GenBank/DDBJ whole genome shotgun (WGS) entry which is preliminary data.</text>
</comment>
<evidence type="ECO:0000313" key="5">
    <source>
        <dbReference type="EMBL" id="ETX02574.1"/>
    </source>
</evidence>
<sequence length="919" mass="101749">MHTAPIIRIDVDADGRFLVTGSLDKTVQVWDVQTGRLLQVIRVPQSDGNLGKLSGVAISPDGATVAAGGWTAFRGIDTNIFLFDRATGVLRHRIAGLPNVCYHLTFSPDGKHLAATLGGANGLRIYETQTYTIVAEDSDYGGSSQWADFDRSGRLVTTSNDGHIRLYDRAFERLQKVRAPGRQRPYAAVFAPNGRQIALGYDDSTRVNVLSGEDLRLLYTPDTSKANNGALGTTAWSADGHYLYAAGLYETNGWFPIRRWADAGRGQWNEYQVAKNTVMGLKPFGDGRLAVGTQDPLIAMLDANGKALWSQTGSIADFRGQRGENGIQLSGRGDVVQFGYGRWGKQPAQFSLAEVRLTLNPPADSRLQGPITELEGLQITGWVNSYEPKLQGTPLPLDQYERSRSLAIDPKTRHVLLGADWLLRLFDSDGIQLWQVDAPSVAWTVNISGDGRLAVAGFGDGTLRWYRMQDGEELLAFFPHADRKRWLLWTPQGYYQASAGAEDLIRWHLNSVADKAPDCYSVSRFREQFYRPDVIARVLDTLDVDRALQLADQVRGQKTITPDLRTILPPTVMILEPKSGAKWDTKRLVLTYRASSTTGSLLDTEARVNGRPATVLSDSLITGNEQEFIKRIDIEIPPEDAEVTLLAKNRHGWSEPASFFVNWAGAKDWYKPELYILAVGVSQYGNPQRNLQYAAKDASDFIEALEAQKGDLYKNVTIRPLLNDAASRDAILDGLDWLQRQTTSRDVAMVFLSGHGITGPKGEYRFLPSDVDEVRLKRTSIRDADFLEFLGEIAGKAVLFFDTCHSGDVFGGTRTDSQADVDKFANQLAAAESGVIVFTSSSGKQFSKEDSQWENGAFTEALLEGIRGMADFTNDWYVSIAELEEYLGDRVKELTDGAQTPKTAKPRTVENLRIARIRR</sequence>
<dbReference type="PROSITE" id="PS50082">
    <property type="entry name" value="WD_REPEATS_2"/>
    <property type="match status" value="1"/>
</dbReference>
<dbReference type="PROSITE" id="PS00678">
    <property type="entry name" value="WD_REPEATS_1"/>
    <property type="match status" value="1"/>
</dbReference>
<gene>
    <name evidence="5" type="ORF">ETSY2_35290</name>
</gene>
<keyword evidence="6" id="KW-1185">Reference proteome</keyword>
<dbReference type="HOGENOM" id="CLU_009283_0_0_7"/>
<dbReference type="SUPFAM" id="SSF82171">
    <property type="entry name" value="DPP6 N-terminal domain-like"/>
    <property type="match status" value="1"/>
</dbReference>
<dbReference type="PANTHER" id="PTHR19879">
    <property type="entry name" value="TRANSCRIPTION INITIATION FACTOR TFIID"/>
    <property type="match status" value="1"/>
</dbReference>
<dbReference type="AlphaFoldDB" id="W4LWT1"/>
<dbReference type="InterPro" id="IPR019775">
    <property type="entry name" value="WD40_repeat_CS"/>
</dbReference>
<dbReference type="Proteomes" id="UP000019140">
    <property type="component" value="Unassembled WGS sequence"/>
</dbReference>
<reference evidence="5 6" key="1">
    <citation type="journal article" date="2014" name="Nature">
        <title>An environmental bacterial taxon with a large and distinct metabolic repertoire.</title>
        <authorList>
            <person name="Wilson M.C."/>
            <person name="Mori T."/>
            <person name="Ruckert C."/>
            <person name="Uria A.R."/>
            <person name="Helf M.J."/>
            <person name="Takada K."/>
            <person name="Gernert C."/>
            <person name="Steffens U.A."/>
            <person name="Heycke N."/>
            <person name="Schmitt S."/>
            <person name="Rinke C."/>
            <person name="Helfrich E.J."/>
            <person name="Brachmann A.O."/>
            <person name="Gurgui C."/>
            <person name="Wakimoto T."/>
            <person name="Kracht M."/>
            <person name="Crusemann M."/>
            <person name="Hentschel U."/>
            <person name="Abe I."/>
            <person name="Matsunaga S."/>
            <person name="Kalinowski J."/>
            <person name="Takeyama H."/>
            <person name="Piel J."/>
        </authorList>
    </citation>
    <scope>NUCLEOTIDE SEQUENCE [LARGE SCALE GENOMIC DNA]</scope>
    <source>
        <strain evidence="6">TSY2</strain>
    </source>
</reference>
<dbReference type="Gene3D" id="3.40.50.1460">
    <property type="match status" value="1"/>
</dbReference>
<keyword evidence="1 3" id="KW-0853">WD repeat</keyword>
<accession>W4LWT1</accession>
<dbReference type="PATRIC" id="fig|1429439.4.peg.5966"/>
<dbReference type="EMBL" id="AZHX01001514">
    <property type="protein sequence ID" value="ETX02574.1"/>
    <property type="molecule type" value="Genomic_DNA"/>
</dbReference>
<organism evidence="5 6">
    <name type="scientific">Candidatus Entotheonella gemina</name>
    <dbReference type="NCBI Taxonomy" id="1429439"/>
    <lineage>
        <taxon>Bacteria</taxon>
        <taxon>Pseudomonadati</taxon>
        <taxon>Nitrospinota/Tectimicrobiota group</taxon>
        <taxon>Candidatus Tectimicrobiota</taxon>
        <taxon>Candidatus Entotheonellia</taxon>
        <taxon>Candidatus Entotheonellales</taxon>
        <taxon>Candidatus Entotheonellaceae</taxon>
        <taxon>Candidatus Entotheonella</taxon>
    </lineage>
</organism>
<dbReference type="InterPro" id="IPR015943">
    <property type="entry name" value="WD40/YVTN_repeat-like_dom_sf"/>
</dbReference>
<evidence type="ECO:0000256" key="1">
    <source>
        <dbReference type="ARBA" id="ARBA00022574"/>
    </source>
</evidence>
<dbReference type="SMART" id="SM00320">
    <property type="entry name" value="WD40"/>
    <property type="match status" value="5"/>
</dbReference>
<protein>
    <recommendedName>
        <fullName evidence="4">Peptidase C14 caspase domain-containing protein</fullName>
    </recommendedName>
</protein>
<dbReference type="InterPro" id="IPR001680">
    <property type="entry name" value="WD40_rpt"/>
</dbReference>
<dbReference type="Pfam" id="PF00400">
    <property type="entry name" value="WD40"/>
    <property type="match status" value="1"/>
</dbReference>